<reference evidence="3 4" key="1">
    <citation type="submission" date="2018-12" db="EMBL/GenBank/DDBJ databases">
        <title>The whole draft genome of Streptomyce luteoverticillatus CGMCC 15060.</title>
        <authorList>
            <person name="Feng Z."/>
            <person name="Chen G."/>
            <person name="Zhang J."/>
            <person name="Zhu H."/>
            <person name="Yu X."/>
            <person name="Zhang W."/>
            <person name="Zhang X."/>
        </authorList>
    </citation>
    <scope>NUCLEOTIDE SEQUENCE [LARGE SCALE GENOMIC DNA]</scope>
    <source>
        <strain evidence="3 4">CGMCC 15060</strain>
    </source>
</reference>
<dbReference type="Proteomes" id="UP000267900">
    <property type="component" value="Chromosome"/>
</dbReference>
<dbReference type="PANTHER" id="PTHR46696">
    <property type="entry name" value="P450, PUTATIVE (EUROFUNG)-RELATED"/>
    <property type="match status" value="1"/>
</dbReference>
<dbReference type="InterPro" id="IPR036396">
    <property type="entry name" value="Cyt_P450_sf"/>
</dbReference>
<name>A0A3Q9FWZ8_STRLT</name>
<evidence type="ECO:0000313" key="4">
    <source>
        <dbReference type="Proteomes" id="UP000267900"/>
    </source>
</evidence>
<dbReference type="GO" id="GO:0020037">
    <property type="term" value="F:heme binding"/>
    <property type="evidence" value="ECO:0007669"/>
    <property type="project" value="InterPro"/>
</dbReference>
<evidence type="ECO:0000313" key="3">
    <source>
        <dbReference type="EMBL" id="AZQ70573.1"/>
    </source>
</evidence>
<dbReference type="SUPFAM" id="SSF48264">
    <property type="entry name" value="Cytochrome P450"/>
    <property type="match status" value="1"/>
</dbReference>
<sequence>MTPWRVPMTTQWTTPSALGRRLQRARVGHWFAGNQGDPYALILRALRDDPSPYEEEVRARGPVFHSEALDTWVVTDGALARSVLTDARFGALTRAGGRYRAELLPPAGAELGPDPAGDERGGVPAGADPAVSARDEAAVEALAERVSHTLLGGLGTDFDLVTDFARRLSAQVLAEFLGMPAADRDRFEELLTGCARSLDSRLCPQTLDITRTGLEAAAGLRELLGRHLDDGGERSARAALALAVGAAEPAGVLICNAFEMLGDSHGPWDALCRNPEKAGAVVEETWWRRPPVRLESRIAQEDVELAGAVVPADGHVAILVAAAQRDPAIAPARAQDGPTGGPERGDGTGVPLGLLGDAHSTSAARTAGAISRAALRVLAREAPGLRPSGAVVRLRRAPVTLGHARFPVTRTGSGALTGPATA</sequence>
<protein>
    <submittedName>
        <fullName evidence="3">P450-derived glycosyltransferase activator</fullName>
    </submittedName>
</protein>
<evidence type="ECO:0000256" key="2">
    <source>
        <dbReference type="SAM" id="MobiDB-lite"/>
    </source>
</evidence>
<gene>
    <name evidence="3" type="ORF">EKH77_04505</name>
</gene>
<dbReference type="GO" id="GO:0004497">
    <property type="term" value="F:monooxygenase activity"/>
    <property type="evidence" value="ECO:0007669"/>
    <property type="project" value="InterPro"/>
</dbReference>
<dbReference type="GO" id="GO:0016740">
    <property type="term" value="F:transferase activity"/>
    <property type="evidence" value="ECO:0007669"/>
    <property type="project" value="UniProtKB-KW"/>
</dbReference>
<keyword evidence="3" id="KW-0808">Transferase</keyword>
<dbReference type="PANTHER" id="PTHR46696:SF1">
    <property type="entry name" value="CYTOCHROME P450 YJIB-RELATED"/>
    <property type="match status" value="1"/>
</dbReference>
<proteinExistence type="inferred from homology"/>
<dbReference type="GO" id="GO:0005506">
    <property type="term" value="F:iron ion binding"/>
    <property type="evidence" value="ECO:0007669"/>
    <property type="project" value="InterPro"/>
</dbReference>
<feature type="region of interest" description="Disordered" evidence="2">
    <location>
        <begin position="105"/>
        <end position="129"/>
    </location>
</feature>
<evidence type="ECO:0000256" key="1">
    <source>
        <dbReference type="ARBA" id="ARBA00010617"/>
    </source>
</evidence>
<dbReference type="InterPro" id="IPR030958">
    <property type="entry name" value="P450-rel_GT_act"/>
</dbReference>
<dbReference type="Gene3D" id="1.10.630.10">
    <property type="entry name" value="Cytochrome P450"/>
    <property type="match status" value="1"/>
</dbReference>
<dbReference type="CDD" id="cd11036">
    <property type="entry name" value="AknT-like"/>
    <property type="match status" value="1"/>
</dbReference>
<dbReference type="AlphaFoldDB" id="A0A3Q9FWZ8"/>
<comment type="similarity">
    <text evidence="1">Belongs to the cytochrome P450 family.</text>
</comment>
<dbReference type="GO" id="GO:0016705">
    <property type="term" value="F:oxidoreductase activity, acting on paired donors, with incorporation or reduction of molecular oxygen"/>
    <property type="evidence" value="ECO:0007669"/>
    <property type="project" value="InterPro"/>
</dbReference>
<dbReference type="OrthoDB" id="3687467at2"/>
<accession>A0A3Q9FWZ8</accession>
<keyword evidence="4" id="KW-1185">Reference proteome</keyword>
<organism evidence="3 4">
    <name type="scientific">Streptomyces luteoverticillatus</name>
    <name type="common">Streptoverticillium luteoverticillatus</name>
    <dbReference type="NCBI Taxonomy" id="66425"/>
    <lineage>
        <taxon>Bacteria</taxon>
        <taxon>Bacillati</taxon>
        <taxon>Actinomycetota</taxon>
        <taxon>Actinomycetes</taxon>
        <taxon>Kitasatosporales</taxon>
        <taxon>Streptomycetaceae</taxon>
        <taxon>Streptomyces</taxon>
    </lineage>
</organism>
<dbReference type="EMBL" id="CP034587">
    <property type="protein sequence ID" value="AZQ70573.1"/>
    <property type="molecule type" value="Genomic_DNA"/>
</dbReference>
<dbReference type="NCBIfam" id="TIGR04515">
    <property type="entry name" value="P450_rel_GT_act"/>
    <property type="match status" value="1"/>
</dbReference>